<accession>A0A9Q0HGV3</accession>
<dbReference type="PANTHER" id="PTHR46929:SF4">
    <property type="entry name" value="MYB_SANT-LIKE DOMAIN-CONTAINING PROTEIN"/>
    <property type="match status" value="1"/>
</dbReference>
<keyword evidence="5" id="KW-1185">Reference proteome</keyword>
<feature type="transmembrane region" description="Helical" evidence="2">
    <location>
        <begin position="312"/>
        <end position="330"/>
    </location>
</feature>
<evidence type="ECO:0000313" key="5">
    <source>
        <dbReference type="Proteomes" id="UP001151287"/>
    </source>
</evidence>
<comment type="caution">
    <text evidence="4">The sequence shown here is derived from an EMBL/GenBank/DDBJ whole genome shotgun (WGS) entry which is preliminary data.</text>
</comment>
<organism evidence="4 5">
    <name type="scientific">Rhynchospora breviuscula</name>
    <dbReference type="NCBI Taxonomy" id="2022672"/>
    <lineage>
        <taxon>Eukaryota</taxon>
        <taxon>Viridiplantae</taxon>
        <taxon>Streptophyta</taxon>
        <taxon>Embryophyta</taxon>
        <taxon>Tracheophyta</taxon>
        <taxon>Spermatophyta</taxon>
        <taxon>Magnoliopsida</taxon>
        <taxon>Liliopsida</taxon>
        <taxon>Poales</taxon>
        <taxon>Cyperaceae</taxon>
        <taxon>Cyperoideae</taxon>
        <taxon>Rhynchosporeae</taxon>
        <taxon>Rhynchospora</taxon>
    </lineage>
</organism>
<gene>
    <name evidence="4" type="ORF">LUZ63_017744</name>
</gene>
<evidence type="ECO:0000259" key="3">
    <source>
        <dbReference type="Pfam" id="PF12776"/>
    </source>
</evidence>
<dbReference type="AlphaFoldDB" id="A0A9Q0HGV3"/>
<reference evidence="4" key="1">
    <citation type="journal article" date="2022" name="Cell">
        <title>Repeat-based holocentromeres influence genome architecture and karyotype evolution.</title>
        <authorList>
            <person name="Hofstatter P.G."/>
            <person name="Thangavel G."/>
            <person name="Lux T."/>
            <person name="Neumann P."/>
            <person name="Vondrak T."/>
            <person name="Novak P."/>
            <person name="Zhang M."/>
            <person name="Costa L."/>
            <person name="Castellani M."/>
            <person name="Scott A."/>
            <person name="Toegelov H."/>
            <person name="Fuchs J."/>
            <person name="Mata-Sucre Y."/>
            <person name="Dias Y."/>
            <person name="Vanzela A.L.L."/>
            <person name="Huettel B."/>
            <person name="Almeida C.C.S."/>
            <person name="Simkova H."/>
            <person name="Souza G."/>
            <person name="Pedrosa-Harand A."/>
            <person name="Macas J."/>
            <person name="Mayer K.F.X."/>
            <person name="Houben A."/>
            <person name="Marques A."/>
        </authorList>
    </citation>
    <scope>NUCLEOTIDE SEQUENCE</scope>
    <source>
        <strain evidence="4">RhyBre1mFocal</strain>
    </source>
</reference>
<keyword evidence="2" id="KW-1133">Transmembrane helix</keyword>
<proteinExistence type="predicted"/>
<keyword evidence="2" id="KW-0812">Transmembrane</keyword>
<dbReference type="InterPro" id="IPR024752">
    <property type="entry name" value="Myb/SANT-like_dom"/>
</dbReference>
<dbReference type="OrthoDB" id="1145453at2759"/>
<evidence type="ECO:0000313" key="4">
    <source>
        <dbReference type="EMBL" id="KAJ1686354.1"/>
    </source>
</evidence>
<evidence type="ECO:0000256" key="2">
    <source>
        <dbReference type="SAM" id="Phobius"/>
    </source>
</evidence>
<evidence type="ECO:0000256" key="1">
    <source>
        <dbReference type="SAM" id="MobiDB-lite"/>
    </source>
</evidence>
<sequence>MAKKRSAANTTQSASLVWTEDMDRILINAFIHEQSIGNRPNGTFSTQAYDNIVKELQEAFPDKSVDKDKIKNRIKYLKKGFGACYDIFKNATSGFSWSPHTKMWDAEPGAWATFIQAYPQAKDWMNKPVPHYESLKQLFGKDRANGDGAETPAEMRQRLSRQMGVAEGNVIADIDRMATQNGATHETDDENINSSPEANKRHKTYKEEVQEKLLKGIECVSDAITKSTDALVKAHTAKLSMPAKEIYQHVTELGLDPLDKKIAYRFLIENANVLEMVLGYPIEERKEFIMDILPRLALFTLLLTVRWLHLTIYLRFFTLLPICLFSLPYTTTEAKKEPVLQLILLQIAAASDPSLQRQSYG</sequence>
<name>A0A9Q0HGV3_9POAL</name>
<dbReference type="Proteomes" id="UP001151287">
    <property type="component" value="Unassembled WGS sequence"/>
</dbReference>
<dbReference type="PANTHER" id="PTHR46929">
    <property type="entry name" value="EXPRESSED PROTEIN"/>
    <property type="match status" value="1"/>
</dbReference>
<feature type="domain" description="Myb/SANT-like" evidence="3">
    <location>
        <begin position="18"/>
        <end position="113"/>
    </location>
</feature>
<keyword evidence="2" id="KW-0472">Membrane</keyword>
<dbReference type="Pfam" id="PF12776">
    <property type="entry name" value="Myb_DNA-bind_3"/>
    <property type="match status" value="1"/>
</dbReference>
<protein>
    <recommendedName>
        <fullName evidence="3">Myb/SANT-like domain-containing protein</fullName>
    </recommendedName>
</protein>
<feature type="region of interest" description="Disordered" evidence="1">
    <location>
        <begin position="182"/>
        <end position="202"/>
    </location>
</feature>
<dbReference type="EMBL" id="JAMQYH010000005">
    <property type="protein sequence ID" value="KAJ1686354.1"/>
    <property type="molecule type" value="Genomic_DNA"/>
</dbReference>